<sequence>MPIPLYCRPVLHKQICGQVRHQVQSLVRRPAKDQQRAKLAAKTRVKPPLAKSRVKPIVKPPANSRIKPVAKTYANSKSKPSAQVFAQSLAHPSV</sequence>
<evidence type="ECO:0000256" key="1">
    <source>
        <dbReference type="SAM" id="MobiDB-lite"/>
    </source>
</evidence>
<proteinExistence type="predicted"/>
<feature type="region of interest" description="Disordered" evidence="1">
    <location>
        <begin position="27"/>
        <end position="52"/>
    </location>
</feature>
<reference evidence="3" key="1">
    <citation type="submission" date="2022-11" db="UniProtKB">
        <authorList>
            <consortium name="WormBaseParasite"/>
        </authorList>
    </citation>
    <scope>IDENTIFICATION</scope>
</reference>
<protein>
    <submittedName>
        <fullName evidence="3">Uncharacterized protein</fullName>
    </submittedName>
</protein>
<accession>A0A915EEE2</accession>
<evidence type="ECO:0000313" key="2">
    <source>
        <dbReference type="Proteomes" id="UP000887574"/>
    </source>
</evidence>
<organism evidence="2 3">
    <name type="scientific">Ditylenchus dipsaci</name>
    <dbReference type="NCBI Taxonomy" id="166011"/>
    <lineage>
        <taxon>Eukaryota</taxon>
        <taxon>Metazoa</taxon>
        <taxon>Ecdysozoa</taxon>
        <taxon>Nematoda</taxon>
        <taxon>Chromadorea</taxon>
        <taxon>Rhabditida</taxon>
        <taxon>Tylenchina</taxon>
        <taxon>Tylenchomorpha</taxon>
        <taxon>Sphaerularioidea</taxon>
        <taxon>Anguinidae</taxon>
        <taxon>Anguininae</taxon>
        <taxon>Ditylenchus</taxon>
    </lineage>
</organism>
<dbReference type="Proteomes" id="UP000887574">
    <property type="component" value="Unplaced"/>
</dbReference>
<dbReference type="WBParaSite" id="jg4437">
    <property type="protein sequence ID" value="jg4437"/>
    <property type="gene ID" value="jg4437"/>
</dbReference>
<keyword evidence="2" id="KW-1185">Reference proteome</keyword>
<name>A0A915EEE2_9BILA</name>
<dbReference type="AlphaFoldDB" id="A0A915EEE2"/>
<evidence type="ECO:0000313" key="3">
    <source>
        <dbReference type="WBParaSite" id="jg4437"/>
    </source>
</evidence>